<sequence length="302" mass="34443">MASSQILLFQTTEPQNVRKRLLRFREAFLRLGSNYEFAIVSYSPRARTEVRTVVLDNVKMDHYIFGQDAIDTLGYPSKGAARPFKLIPGNCDLITLLFRKAARNYDQYWVVEDDVDYSGDVHNLLSDLSTRQGDLLASHLAHGYDGWAYSSMLRSPAGNIRPADTWLVFLTFFRISGEALDTIDRYYRDGWSGHSENMWATILKHAGMQVVDFGGDGRYVADEDRNKHYYGLPNDGFHKNGSFGTMNIRMFAGRRKNVLWHPIKQPKVWVRQNGKRLLSIAKWKIAKLGLTSAGKKQPASKV</sequence>
<gene>
    <name evidence="1" type="ORF">NX786_07970</name>
</gene>
<dbReference type="Proteomes" id="UP001165263">
    <property type="component" value="Unassembled WGS sequence"/>
</dbReference>
<dbReference type="EMBL" id="JANUHC010000002">
    <property type="protein sequence ID" value="MCS0629266.1"/>
    <property type="molecule type" value="Genomic_DNA"/>
</dbReference>
<reference evidence="1" key="1">
    <citation type="submission" date="2022-08" db="EMBL/GenBank/DDBJ databases">
        <title>Reclassification of Massilia species as members of the genera Telluria, Duganella, Pseudoduganella, Mokoshia gen. nov. and Zemynaea gen. nov. using orthogonal and non-orthogonal genome-based approaches.</title>
        <authorList>
            <person name="Bowman J.P."/>
        </authorList>
    </citation>
    <scope>NUCLEOTIDE SEQUENCE</scope>
    <source>
        <strain evidence="1">LMG 11547</strain>
    </source>
</reference>
<name>A0ABT2BXE0_9BURK</name>
<dbReference type="RefSeq" id="WP_259448413.1">
    <property type="nucleotide sequence ID" value="NZ_CP119520.1"/>
</dbReference>
<evidence type="ECO:0000313" key="2">
    <source>
        <dbReference type="Proteomes" id="UP001165263"/>
    </source>
</evidence>
<comment type="caution">
    <text evidence="1">The sequence shown here is derived from an EMBL/GenBank/DDBJ whole genome shotgun (WGS) entry which is preliminary data.</text>
</comment>
<organism evidence="1 2">
    <name type="scientific">Telluria mixta</name>
    <dbReference type="NCBI Taxonomy" id="34071"/>
    <lineage>
        <taxon>Bacteria</taxon>
        <taxon>Pseudomonadati</taxon>
        <taxon>Pseudomonadota</taxon>
        <taxon>Betaproteobacteria</taxon>
        <taxon>Burkholderiales</taxon>
        <taxon>Oxalobacteraceae</taxon>
        <taxon>Telluria group</taxon>
        <taxon>Telluria</taxon>
    </lineage>
</organism>
<evidence type="ECO:0000313" key="1">
    <source>
        <dbReference type="EMBL" id="MCS0629266.1"/>
    </source>
</evidence>
<proteinExistence type="predicted"/>
<accession>A0ABT2BXE0</accession>
<protein>
    <submittedName>
        <fullName evidence="1">Uncharacterized protein</fullName>
    </submittedName>
</protein>
<keyword evidence="2" id="KW-1185">Reference proteome</keyword>